<comment type="subcellular location">
    <subcellularLocation>
        <location evidence="1">Cell membrane</location>
        <topology evidence="1">Multi-pass membrane protein</topology>
    </subcellularLocation>
</comment>
<evidence type="ECO:0000256" key="1">
    <source>
        <dbReference type="ARBA" id="ARBA00004651"/>
    </source>
</evidence>
<evidence type="ECO:0000256" key="2">
    <source>
        <dbReference type="ARBA" id="ARBA00022475"/>
    </source>
</evidence>
<keyword evidence="4" id="KW-0378">Hydrolase</keyword>
<keyword evidence="10" id="KW-1185">Reference proteome</keyword>
<proteinExistence type="predicted"/>
<feature type="transmembrane region" description="Helical" evidence="7">
    <location>
        <begin position="182"/>
        <end position="201"/>
    </location>
</feature>
<keyword evidence="2" id="KW-1003">Cell membrane</keyword>
<dbReference type="EMBL" id="JANTHX010000007">
    <property type="protein sequence ID" value="MCS0499614.1"/>
    <property type="molecule type" value="Genomic_DNA"/>
</dbReference>
<evidence type="ECO:0000313" key="9">
    <source>
        <dbReference type="EMBL" id="MCS0499614.1"/>
    </source>
</evidence>
<dbReference type="Pfam" id="PF01569">
    <property type="entry name" value="PAP2"/>
    <property type="match status" value="1"/>
</dbReference>
<accession>A0ABT1ZFX1</accession>
<sequence length="214" mass="22988">MEQPSQRVIRRPYLLAAGTAIALSVVLGLLVALRGEENNLIDLEWMEEVLEHRGAFGETVSLVFDFLGGGWFAILVVPIGVGVAFVFAHRPWSALDFVVASALAAGVCQLLKALFGRARPEQILVHLDNGSFPSGHTTNAAVVAVSLGLLLQRAWVWVLGMLYIVAMALSRTYLGAHWLTDTIGGALLGAGIALLVWCLLLRKLRLEPLGRGAA</sequence>
<keyword evidence="6 7" id="KW-0472">Membrane</keyword>
<comment type="caution">
    <text evidence="9">The sequence shown here is derived from an EMBL/GenBank/DDBJ whole genome shotgun (WGS) entry which is preliminary data.</text>
</comment>
<feature type="transmembrane region" description="Helical" evidence="7">
    <location>
        <begin position="66"/>
        <end position="87"/>
    </location>
</feature>
<dbReference type="InterPro" id="IPR036938">
    <property type="entry name" value="PAP2/HPO_sf"/>
</dbReference>
<evidence type="ECO:0000256" key="7">
    <source>
        <dbReference type="SAM" id="Phobius"/>
    </source>
</evidence>
<dbReference type="Gene3D" id="1.20.144.10">
    <property type="entry name" value="Phosphatidic acid phosphatase type 2/haloperoxidase"/>
    <property type="match status" value="1"/>
</dbReference>
<dbReference type="PANTHER" id="PTHR14969">
    <property type="entry name" value="SPHINGOSINE-1-PHOSPHATE PHOSPHOHYDROLASE"/>
    <property type="match status" value="1"/>
</dbReference>
<gene>
    <name evidence="9" type="ORF">NUH29_08640</name>
</gene>
<keyword evidence="3 7" id="KW-0812">Transmembrane</keyword>
<dbReference type="SUPFAM" id="SSF48317">
    <property type="entry name" value="Acid phosphatase/Vanadium-dependent haloperoxidase"/>
    <property type="match status" value="1"/>
</dbReference>
<dbReference type="PANTHER" id="PTHR14969:SF62">
    <property type="entry name" value="DECAPRENYLPHOSPHORYL-5-PHOSPHORIBOSE PHOSPHATASE RV3807C-RELATED"/>
    <property type="match status" value="1"/>
</dbReference>
<feature type="domain" description="Phosphatidic acid phosphatase type 2/haloperoxidase" evidence="8">
    <location>
        <begin position="94"/>
        <end position="197"/>
    </location>
</feature>
<feature type="transmembrane region" description="Helical" evidence="7">
    <location>
        <begin position="156"/>
        <end position="176"/>
    </location>
</feature>
<evidence type="ECO:0000256" key="3">
    <source>
        <dbReference type="ARBA" id="ARBA00022692"/>
    </source>
</evidence>
<evidence type="ECO:0000259" key="8">
    <source>
        <dbReference type="SMART" id="SM00014"/>
    </source>
</evidence>
<evidence type="ECO:0000256" key="6">
    <source>
        <dbReference type="ARBA" id="ARBA00023136"/>
    </source>
</evidence>
<feature type="transmembrane region" description="Helical" evidence="7">
    <location>
        <begin position="12"/>
        <end position="33"/>
    </location>
</feature>
<evidence type="ECO:0000313" key="10">
    <source>
        <dbReference type="Proteomes" id="UP001205337"/>
    </source>
</evidence>
<evidence type="ECO:0000256" key="5">
    <source>
        <dbReference type="ARBA" id="ARBA00022989"/>
    </source>
</evidence>
<organism evidence="9 10">
    <name type="scientific">Protaetiibacter mangrovi</name>
    <dbReference type="NCBI Taxonomy" id="2970926"/>
    <lineage>
        <taxon>Bacteria</taxon>
        <taxon>Bacillati</taxon>
        <taxon>Actinomycetota</taxon>
        <taxon>Actinomycetes</taxon>
        <taxon>Micrococcales</taxon>
        <taxon>Microbacteriaceae</taxon>
        <taxon>Protaetiibacter</taxon>
    </lineage>
</organism>
<dbReference type="InterPro" id="IPR000326">
    <property type="entry name" value="PAP2/HPO"/>
</dbReference>
<keyword evidence="5 7" id="KW-1133">Transmembrane helix</keyword>
<dbReference type="RefSeq" id="WP_258798674.1">
    <property type="nucleotide sequence ID" value="NZ_JANTHX010000007.1"/>
</dbReference>
<protein>
    <submittedName>
        <fullName evidence="9">Phosphatase PAP2 family protein</fullName>
    </submittedName>
</protein>
<name>A0ABT1ZFX1_9MICO</name>
<dbReference type="Proteomes" id="UP001205337">
    <property type="component" value="Unassembled WGS sequence"/>
</dbReference>
<dbReference type="CDD" id="cd03392">
    <property type="entry name" value="PAP2_like_2"/>
    <property type="match status" value="1"/>
</dbReference>
<evidence type="ECO:0000256" key="4">
    <source>
        <dbReference type="ARBA" id="ARBA00022801"/>
    </source>
</evidence>
<dbReference type="SMART" id="SM00014">
    <property type="entry name" value="acidPPc"/>
    <property type="match status" value="1"/>
</dbReference>
<reference evidence="9 10" key="1">
    <citation type="submission" date="2022-08" db="EMBL/GenBank/DDBJ databases">
        <authorList>
            <person name="Li F."/>
        </authorList>
    </citation>
    <scope>NUCLEOTIDE SEQUENCE [LARGE SCALE GENOMIC DNA]</scope>
    <source>
        <strain evidence="9 10">10F1B-8-1</strain>
    </source>
</reference>